<accession>A0A8J3Q4F3</accession>
<protein>
    <submittedName>
        <fullName evidence="1">dUTPase</fullName>
    </submittedName>
</protein>
<proteinExistence type="predicted"/>
<gene>
    <name evidence="1" type="ORF">Rhe02_16660</name>
</gene>
<keyword evidence="2" id="KW-1185">Reference proteome</keyword>
<reference evidence="1" key="1">
    <citation type="submission" date="2021-01" db="EMBL/GenBank/DDBJ databases">
        <title>Whole genome shotgun sequence of Rhizocola hellebori NBRC 109834.</title>
        <authorList>
            <person name="Komaki H."/>
            <person name="Tamura T."/>
        </authorList>
    </citation>
    <scope>NUCLEOTIDE SEQUENCE</scope>
    <source>
        <strain evidence="1">NBRC 109834</strain>
    </source>
</reference>
<sequence length="97" mass="10921">MAANTDYDARRTVIVEPETESLDLLQERRATPADDLASTEFADGYELPGFDILDEELTTQVIPMRADEFRCGSCFLVLHRSLYATVRKGQDTCRDCA</sequence>
<dbReference type="Pfam" id="PF13834">
    <property type="entry name" value="DUF4193"/>
    <property type="match status" value="1"/>
</dbReference>
<dbReference type="EMBL" id="BONY01000008">
    <property type="protein sequence ID" value="GIH03599.1"/>
    <property type="molecule type" value="Genomic_DNA"/>
</dbReference>
<organism evidence="1 2">
    <name type="scientific">Rhizocola hellebori</name>
    <dbReference type="NCBI Taxonomy" id="1392758"/>
    <lineage>
        <taxon>Bacteria</taxon>
        <taxon>Bacillati</taxon>
        <taxon>Actinomycetota</taxon>
        <taxon>Actinomycetes</taxon>
        <taxon>Micromonosporales</taxon>
        <taxon>Micromonosporaceae</taxon>
        <taxon>Rhizocola</taxon>
    </lineage>
</organism>
<name>A0A8J3Q4F3_9ACTN</name>
<comment type="caution">
    <text evidence="1">The sequence shown here is derived from an EMBL/GenBank/DDBJ whole genome shotgun (WGS) entry which is preliminary data.</text>
</comment>
<dbReference type="RefSeq" id="WP_203907501.1">
    <property type="nucleotide sequence ID" value="NZ_BONY01000008.1"/>
</dbReference>
<dbReference type="AlphaFoldDB" id="A0A8J3Q4F3"/>
<evidence type="ECO:0000313" key="1">
    <source>
        <dbReference type="EMBL" id="GIH03599.1"/>
    </source>
</evidence>
<dbReference type="Proteomes" id="UP000612899">
    <property type="component" value="Unassembled WGS sequence"/>
</dbReference>
<evidence type="ECO:0000313" key="2">
    <source>
        <dbReference type="Proteomes" id="UP000612899"/>
    </source>
</evidence>
<dbReference type="InterPro" id="IPR025242">
    <property type="entry name" value="DUF4193"/>
</dbReference>